<organism evidence="1 2">
    <name type="scientific">Dinghuibacter silviterrae</name>
    <dbReference type="NCBI Taxonomy" id="1539049"/>
    <lineage>
        <taxon>Bacteria</taxon>
        <taxon>Pseudomonadati</taxon>
        <taxon>Bacteroidota</taxon>
        <taxon>Chitinophagia</taxon>
        <taxon>Chitinophagales</taxon>
        <taxon>Chitinophagaceae</taxon>
        <taxon>Dinghuibacter</taxon>
    </lineage>
</organism>
<keyword evidence="2" id="KW-1185">Reference proteome</keyword>
<evidence type="ECO:0000313" key="1">
    <source>
        <dbReference type="EMBL" id="TDX00612.1"/>
    </source>
</evidence>
<gene>
    <name evidence="1" type="ORF">EDB95_1637</name>
</gene>
<dbReference type="AlphaFoldDB" id="A0A4R8DR19"/>
<dbReference type="Proteomes" id="UP000294498">
    <property type="component" value="Unassembled WGS sequence"/>
</dbReference>
<dbReference type="EMBL" id="SODV01000001">
    <property type="protein sequence ID" value="TDX00612.1"/>
    <property type="molecule type" value="Genomic_DNA"/>
</dbReference>
<sequence length="169" mass="18538">MRYSLLLCILLWGCSKNSLSPARNISGQWKASATVTVYEITNCTNSGSVATYTTFPCIFTFNITAIDDNDVQVDIYGNARSGKSDNCGESPPIEDGYPVTFTGKISSSALTLTDQIYGMNTSGVIEFANFDVGDFTFTTNILSGKIYWLQYYSSNSAIGWETDKITLTR</sequence>
<accession>A0A4R8DR19</accession>
<dbReference type="RefSeq" id="WP_133992432.1">
    <property type="nucleotide sequence ID" value="NZ_SODV01000001.1"/>
</dbReference>
<protein>
    <submittedName>
        <fullName evidence="1">Uncharacterized protein</fullName>
    </submittedName>
</protein>
<proteinExistence type="predicted"/>
<name>A0A4R8DR19_9BACT</name>
<comment type="caution">
    <text evidence="1">The sequence shown here is derived from an EMBL/GenBank/DDBJ whole genome shotgun (WGS) entry which is preliminary data.</text>
</comment>
<evidence type="ECO:0000313" key="2">
    <source>
        <dbReference type="Proteomes" id="UP000294498"/>
    </source>
</evidence>
<reference evidence="1 2" key="1">
    <citation type="submission" date="2019-03" db="EMBL/GenBank/DDBJ databases">
        <title>Genomic Encyclopedia of Type Strains, Phase IV (KMG-IV): sequencing the most valuable type-strain genomes for metagenomic binning, comparative biology and taxonomic classification.</title>
        <authorList>
            <person name="Goeker M."/>
        </authorList>
    </citation>
    <scope>NUCLEOTIDE SEQUENCE [LARGE SCALE GENOMIC DNA]</scope>
    <source>
        <strain evidence="1 2">DSM 100059</strain>
    </source>
</reference>